<keyword evidence="2" id="KW-0560">Oxidoreductase</keyword>
<dbReference type="UniPathway" id="UPA00124"/>
<comment type="similarity">
    <text evidence="1 2">Belongs to the dTDP-4-dehydrorhamnose reductase family.</text>
</comment>
<comment type="pathway">
    <text evidence="2">Carbohydrate biosynthesis; dTDP-L-rhamnose biosynthesis.</text>
</comment>
<protein>
    <recommendedName>
        <fullName evidence="2">dTDP-4-dehydrorhamnose reductase</fullName>
        <ecNumber evidence="2">1.1.1.133</ecNumber>
    </recommendedName>
</protein>
<evidence type="ECO:0000256" key="1">
    <source>
        <dbReference type="ARBA" id="ARBA00010944"/>
    </source>
</evidence>
<organism evidence="4 5">
    <name type="scientific">Candidatus Buchananbacteria bacterium RIFCSPHIGHO2_02_FULL_38_8</name>
    <dbReference type="NCBI Taxonomy" id="1797538"/>
    <lineage>
        <taxon>Bacteria</taxon>
        <taxon>Candidatus Buchananiibacteriota</taxon>
    </lineage>
</organism>
<dbReference type="Gene3D" id="3.40.50.720">
    <property type="entry name" value="NAD(P)-binding Rossmann-like Domain"/>
    <property type="match status" value="1"/>
</dbReference>
<dbReference type="GO" id="GO:0005829">
    <property type="term" value="C:cytosol"/>
    <property type="evidence" value="ECO:0007669"/>
    <property type="project" value="TreeGrafter"/>
</dbReference>
<gene>
    <name evidence="4" type="ORF">A3J62_03360</name>
</gene>
<proteinExistence type="inferred from homology"/>
<dbReference type="NCBIfam" id="TIGR01214">
    <property type="entry name" value="rmlD"/>
    <property type="match status" value="1"/>
</dbReference>
<comment type="function">
    <text evidence="2">Catalyzes the reduction of dTDP-6-deoxy-L-lyxo-4-hexulose to yield dTDP-L-rhamnose.</text>
</comment>
<evidence type="ECO:0000313" key="5">
    <source>
        <dbReference type="Proteomes" id="UP000178747"/>
    </source>
</evidence>
<keyword evidence="2" id="KW-0521">NADP</keyword>
<name>A0A1G1Y4D0_9BACT</name>
<dbReference type="InterPro" id="IPR036291">
    <property type="entry name" value="NAD(P)-bd_dom_sf"/>
</dbReference>
<dbReference type="Gene3D" id="3.90.25.10">
    <property type="entry name" value="UDP-galactose 4-epimerase, domain 1"/>
    <property type="match status" value="1"/>
</dbReference>
<sequence>MDQKILILGAKGMLGSALAKVFSDKNPILLDYLELDIADQKNLEEKLNELKPTLIINAAAYTDVDGAESNKELAMKVNGEAVGYLAEVAKKLGAILIHYSTDYVFDGEKKEGYTEKDKANPLNVYGQSKLQGEELLQQKGEMFYLIRSSWLYGENGKNFIDTILTKAGQEPKLKVVNDQFGKPTYTKDLARKTREIIDQMKPCGIYHVTNKTKEGGISWYELAKRAVELKNLKCEVVPCSTFEFPRPAKRPKYSALVNTKLGPVRHWREALKEYLNHEL</sequence>
<dbReference type="AlphaFoldDB" id="A0A1G1Y4D0"/>
<dbReference type="PANTHER" id="PTHR10491:SF4">
    <property type="entry name" value="METHIONINE ADENOSYLTRANSFERASE 2 SUBUNIT BETA"/>
    <property type="match status" value="1"/>
</dbReference>
<accession>A0A1G1Y4D0</accession>
<dbReference type="Pfam" id="PF04321">
    <property type="entry name" value="RmlD_sub_bind"/>
    <property type="match status" value="1"/>
</dbReference>
<evidence type="ECO:0000313" key="4">
    <source>
        <dbReference type="EMBL" id="OGY47034.1"/>
    </source>
</evidence>
<evidence type="ECO:0000256" key="2">
    <source>
        <dbReference type="RuleBase" id="RU364082"/>
    </source>
</evidence>
<dbReference type="EC" id="1.1.1.133" evidence="2"/>
<dbReference type="InterPro" id="IPR005913">
    <property type="entry name" value="dTDP_dehydrorham_reduct"/>
</dbReference>
<dbReference type="Proteomes" id="UP000178747">
    <property type="component" value="Unassembled WGS sequence"/>
</dbReference>
<evidence type="ECO:0000259" key="3">
    <source>
        <dbReference type="Pfam" id="PF04321"/>
    </source>
</evidence>
<dbReference type="PANTHER" id="PTHR10491">
    <property type="entry name" value="DTDP-4-DEHYDRORHAMNOSE REDUCTASE"/>
    <property type="match status" value="1"/>
</dbReference>
<feature type="domain" description="RmlD-like substrate binding" evidence="3">
    <location>
        <begin position="4"/>
        <end position="277"/>
    </location>
</feature>
<dbReference type="FunFam" id="3.40.50.720:FF:000159">
    <property type="entry name" value="dTDP-4-dehydrorhamnose reductase"/>
    <property type="match status" value="1"/>
</dbReference>
<dbReference type="GO" id="GO:0019305">
    <property type="term" value="P:dTDP-rhamnose biosynthetic process"/>
    <property type="evidence" value="ECO:0007669"/>
    <property type="project" value="UniProtKB-UniPathway"/>
</dbReference>
<reference evidence="4 5" key="1">
    <citation type="journal article" date="2016" name="Nat. Commun.">
        <title>Thousands of microbial genomes shed light on interconnected biogeochemical processes in an aquifer system.</title>
        <authorList>
            <person name="Anantharaman K."/>
            <person name="Brown C.T."/>
            <person name="Hug L.A."/>
            <person name="Sharon I."/>
            <person name="Castelle C.J."/>
            <person name="Probst A.J."/>
            <person name="Thomas B.C."/>
            <person name="Singh A."/>
            <person name="Wilkins M.J."/>
            <person name="Karaoz U."/>
            <person name="Brodie E.L."/>
            <person name="Williams K.H."/>
            <person name="Hubbard S.S."/>
            <person name="Banfield J.F."/>
        </authorList>
    </citation>
    <scope>NUCLEOTIDE SEQUENCE [LARGE SCALE GENOMIC DNA]</scope>
</reference>
<dbReference type="InterPro" id="IPR029903">
    <property type="entry name" value="RmlD-like-bd"/>
</dbReference>
<dbReference type="SUPFAM" id="SSF51735">
    <property type="entry name" value="NAD(P)-binding Rossmann-fold domains"/>
    <property type="match status" value="1"/>
</dbReference>
<dbReference type="GO" id="GO:0008831">
    <property type="term" value="F:dTDP-4-dehydrorhamnose reductase activity"/>
    <property type="evidence" value="ECO:0007669"/>
    <property type="project" value="UniProtKB-EC"/>
</dbReference>
<dbReference type="CDD" id="cd05254">
    <property type="entry name" value="dTDP_HR_like_SDR_e"/>
    <property type="match status" value="1"/>
</dbReference>
<dbReference type="EMBL" id="MHIH01000059">
    <property type="protein sequence ID" value="OGY47034.1"/>
    <property type="molecule type" value="Genomic_DNA"/>
</dbReference>
<comment type="caution">
    <text evidence="4">The sequence shown here is derived from an EMBL/GenBank/DDBJ whole genome shotgun (WGS) entry which is preliminary data.</text>
</comment>